<evidence type="ECO:0000313" key="2">
    <source>
        <dbReference type="EMBL" id="KAK3021780.1"/>
    </source>
</evidence>
<protein>
    <recommendedName>
        <fullName evidence="1">DUF547 domain-containing protein</fullName>
    </recommendedName>
</protein>
<dbReference type="InterPro" id="IPR006869">
    <property type="entry name" value="DUF547"/>
</dbReference>
<proteinExistence type="predicted"/>
<evidence type="ECO:0000313" key="3">
    <source>
        <dbReference type="Proteomes" id="UP001188597"/>
    </source>
</evidence>
<dbReference type="EMBL" id="JAVXUP010000743">
    <property type="protein sequence ID" value="KAK3021780.1"/>
    <property type="molecule type" value="Genomic_DNA"/>
</dbReference>
<dbReference type="Proteomes" id="UP001188597">
    <property type="component" value="Unassembled WGS sequence"/>
</dbReference>
<name>A0AA89AZT7_9ASTE</name>
<comment type="caution">
    <text evidence="2">The sequence shown here is derived from an EMBL/GenBank/DDBJ whole genome shotgun (WGS) entry which is preliminary data.</text>
</comment>
<dbReference type="AlphaFoldDB" id="A0AA89AZT7"/>
<dbReference type="PANTHER" id="PTHR23054:SF20">
    <property type="entry name" value="DUF547 DOMAIN-CONTAINING PROTEIN"/>
    <property type="match status" value="1"/>
</dbReference>
<sequence length="494" mass="55283">MGEISKPDSATQEGTLLEVPGYENLVTRSCTLPQDSKANPSKECSGILGGQELIDSSIHRSLSSLSHCSAYSFRTPPLGALAEAVHSHHSLPLSMLERGQGASSSVSQAEHLDNSMSDHVPETPNWLSEEMIKCISAIYCQLADPPVFNYGFASSPISFSSSPSGSPSQSQYDIGSPRCGDYSSSNSWLNHPFHTEGSNEFSGSYSTMVEVQGICRDDSKLKGVEDRIQDFRRAAKYHIKHFAEGLEHRDVLFQTSYALSPLKRKVSFVGCRSLVSRLEEVDPRKMKREEKLAFWINVHNALVMHALLVYGIPKGNMKRFSLLLKAAYNIGGRTISVDIIQSSILGCRLPRPGQWFQSLLFPKAKFKAGDARRAYAVGIPQPLLHFALCSGSHSDPMVRMYTAKRVFQELEMAKEEYMQSTFRLHKEHKILLPKIVDSYAKESDFCPAGLVEMIEHSLPACIRRNFQQGKLGKKIDWIPHNFNFRYLFARELVK</sequence>
<dbReference type="PANTHER" id="PTHR23054">
    <property type="entry name" value="TERNARY COMPLEX FACTOR MIP1, LEUCINE-ZIPPER-RELATED"/>
    <property type="match status" value="1"/>
</dbReference>
<dbReference type="Pfam" id="PF04784">
    <property type="entry name" value="DUF547"/>
    <property type="match status" value="1"/>
</dbReference>
<gene>
    <name evidence="2" type="ORF">RJ639_045102</name>
</gene>
<evidence type="ECO:0000259" key="1">
    <source>
        <dbReference type="Pfam" id="PF04784"/>
    </source>
</evidence>
<reference evidence="2" key="1">
    <citation type="submission" date="2022-12" db="EMBL/GenBank/DDBJ databases">
        <title>Draft genome assemblies for two species of Escallonia (Escalloniales).</title>
        <authorList>
            <person name="Chanderbali A."/>
            <person name="Dervinis C."/>
            <person name="Anghel I."/>
            <person name="Soltis D."/>
            <person name="Soltis P."/>
            <person name="Zapata F."/>
        </authorList>
    </citation>
    <scope>NUCLEOTIDE SEQUENCE</scope>
    <source>
        <strain evidence="2">UCBG64.0493</strain>
        <tissue evidence="2">Leaf</tissue>
    </source>
</reference>
<accession>A0AA89AZT7</accession>
<organism evidence="2 3">
    <name type="scientific">Escallonia herrerae</name>
    <dbReference type="NCBI Taxonomy" id="1293975"/>
    <lineage>
        <taxon>Eukaryota</taxon>
        <taxon>Viridiplantae</taxon>
        <taxon>Streptophyta</taxon>
        <taxon>Embryophyta</taxon>
        <taxon>Tracheophyta</taxon>
        <taxon>Spermatophyta</taxon>
        <taxon>Magnoliopsida</taxon>
        <taxon>eudicotyledons</taxon>
        <taxon>Gunneridae</taxon>
        <taxon>Pentapetalae</taxon>
        <taxon>asterids</taxon>
        <taxon>campanulids</taxon>
        <taxon>Escalloniales</taxon>
        <taxon>Escalloniaceae</taxon>
        <taxon>Escallonia</taxon>
    </lineage>
</organism>
<keyword evidence="3" id="KW-1185">Reference proteome</keyword>
<feature type="domain" description="DUF547" evidence="1">
    <location>
        <begin position="284"/>
        <end position="417"/>
    </location>
</feature>